<organism evidence="2">
    <name type="scientific">Mesocestoides corti</name>
    <name type="common">Flatworm</name>
    <dbReference type="NCBI Taxonomy" id="53468"/>
    <lineage>
        <taxon>Eukaryota</taxon>
        <taxon>Metazoa</taxon>
        <taxon>Spiralia</taxon>
        <taxon>Lophotrochozoa</taxon>
        <taxon>Platyhelminthes</taxon>
        <taxon>Cestoda</taxon>
        <taxon>Eucestoda</taxon>
        <taxon>Cyclophyllidea</taxon>
        <taxon>Mesocestoididae</taxon>
        <taxon>Mesocestoides</taxon>
    </lineage>
</organism>
<dbReference type="AlphaFoldDB" id="A0A5K3EW05"/>
<protein>
    <submittedName>
        <fullName evidence="2">RNA helicase</fullName>
    </submittedName>
</protein>
<evidence type="ECO:0000313" key="2">
    <source>
        <dbReference type="WBParaSite" id="MCU_003541-RA"/>
    </source>
</evidence>
<proteinExistence type="predicted"/>
<evidence type="ECO:0000256" key="1">
    <source>
        <dbReference type="SAM" id="MobiDB-lite"/>
    </source>
</evidence>
<dbReference type="WBParaSite" id="MCU_003541-RA">
    <property type="protein sequence ID" value="MCU_003541-RA"/>
    <property type="gene ID" value="MCU_003541"/>
</dbReference>
<feature type="compositionally biased region" description="Low complexity" evidence="1">
    <location>
        <begin position="149"/>
        <end position="160"/>
    </location>
</feature>
<reference evidence="2" key="1">
    <citation type="submission" date="2019-11" db="UniProtKB">
        <authorList>
            <consortium name="WormBaseParasite"/>
        </authorList>
    </citation>
    <scope>IDENTIFICATION</scope>
</reference>
<accession>A0A5K3EW05</accession>
<name>A0A5K3EW05_MESCO</name>
<sequence>MHFCSSHTRTFAVIQCLFNALKKYVDNMKPCLVPLEVTDPKSALTTFHVNLLFFCWFCHNWTFFGEGGDITHDPTASCPISTILSRDLNCDRLQEWRLPSELRLTRFPYWSKDEHKLRAEPTDTGPSRELHRVPCCGRVCSTAEPPPALSAASSTPSSPESLRHSSGRCGPSGSPAEPPLRPAATAGAFRHPPTPLHLPAPTVWRCPPGQPTSPATTPLADASARSSAHRQPPTANAAVLRRHAARCQYGKPVARVCRDELPPGLRWLRSCTATGRVHGVVPSDKGLNSR</sequence>
<feature type="region of interest" description="Disordered" evidence="1">
    <location>
        <begin position="146"/>
        <end position="233"/>
    </location>
</feature>